<sequence length="43" mass="4859">MNFSVTQQSPGNVGFRSSIQPTHFYFLAKTYAVLIVKLFLGFC</sequence>
<protein>
    <submittedName>
        <fullName evidence="2">Uncharacterized protein</fullName>
    </submittedName>
</protein>
<keyword evidence="3" id="KW-1185">Reference proteome</keyword>
<organism evidence="2 3">
    <name type="scientific">Nostoc sphaeroides CCNUC1</name>
    <dbReference type="NCBI Taxonomy" id="2653204"/>
    <lineage>
        <taxon>Bacteria</taxon>
        <taxon>Bacillati</taxon>
        <taxon>Cyanobacteriota</taxon>
        <taxon>Cyanophyceae</taxon>
        <taxon>Nostocales</taxon>
        <taxon>Nostocaceae</taxon>
        <taxon>Nostoc</taxon>
    </lineage>
</organism>
<keyword evidence="1" id="KW-0812">Transmembrane</keyword>
<proteinExistence type="predicted"/>
<evidence type="ECO:0000256" key="1">
    <source>
        <dbReference type="SAM" id="Phobius"/>
    </source>
</evidence>
<dbReference type="AlphaFoldDB" id="A0A5P8W789"/>
<evidence type="ECO:0000313" key="2">
    <source>
        <dbReference type="EMBL" id="QFS48432.1"/>
    </source>
</evidence>
<evidence type="ECO:0000313" key="3">
    <source>
        <dbReference type="Proteomes" id="UP000326678"/>
    </source>
</evidence>
<keyword evidence="1" id="KW-1133">Transmembrane helix</keyword>
<dbReference type="Proteomes" id="UP000326678">
    <property type="component" value="Chromosome Gxm1"/>
</dbReference>
<name>A0A5P8W789_9NOSO</name>
<dbReference type="KEGG" id="nsh:GXM_05926"/>
<dbReference type="EMBL" id="CP045226">
    <property type="protein sequence ID" value="QFS48432.1"/>
    <property type="molecule type" value="Genomic_DNA"/>
</dbReference>
<accession>A0A5P8W789</accession>
<gene>
    <name evidence="2" type="ORF">GXM_05926</name>
</gene>
<reference evidence="2 3" key="1">
    <citation type="submission" date="2019-10" db="EMBL/GenBank/DDBJ databases">
        <title>Genomic and transcriptomic insights into the perfect genentic adaptation of a filamentous nitrogen-fixing cyanobacterium to rice fields.</title>
        <authorList>
            <person name="Chen Z."/>
        </authorList>
    </citation>
    <scope>NUCLEOTIDE SEQUENCE [LARGE SCALE GENOMIC DNA]</scope>
    <source>
        <strain evidence="2">CCNUC1</strain>
    </source>
</reference>
<feature type="transmembrane region" description="Helical" evidence="1">
    <location>
        <begin position="24"/>
        <end position="42"/>
    </location>
</feature>
<keyword evidence="1" id="KW-0472">Membrane</keyword>